<accession>A0A0D7BT13</accession>
<protein>
    <recommendedName>
        <fullName evidence="4">Alpha/beta-hydrolase</fullName>
    </recommendedName>
</protein>
<gene>
    <name evidence="2" type="ORF">CYLTODRAFT_388319</name>
</gene>
<feature type="chain" id="PRO_5002317627" description="Alpha/beta-hydrolase" evidence="1">
    <location>
        <begin position="24"/>
        <end position="366"/>
    </location>
</feature>
<keyword evidence="3" id="KW-1185">Reference proteome</keyword>
<evidence type="ECO:0000313" key="2">
    <source>
        <dbReference type="EMBL" id="KIY72731.1"/>
    </source>
</evidence>
<evidence type="ECO:0000256" key="1">
    <source>
        <dbReference type="SAM" id="SignalP"/>
    </source>
</evidence>
<organism evidence="2 3">
    <name type="scientific">Cylindrobasidium torrendii FP15055 ss-10</name>
    <dbReference type="NCBI Taxonomy" id="1314674"/>
    <lineage>
        <taxon>Eukaryota</taxon>
        <taxon>Fungi</taxon>
        <taxon>Dikarya</taxon>
        <taxon>Basidiomycota</taxon>
        <taxon>Agaricomycotina</taxon>
        <taxon>Agaricomycetes</taxon>
        <taxon>Agaricomycetidae</taxon>
        <taxon>Agaricales</taxon>
        <taxon>Marasmiineae</taxon>
        <taxon>Physalacriaceae</taxon>
        <taxon>Cylindrobasidium</taxon>
    </lineage>
</organism>
<feature type="signal peptide" evidence="1">
    <location>
        <begin position="1"/>
        <end position="23"/>
    </location>
</feature>
<dbReference type="PANTHER" id="PTHR35560">
    <property type="entry name" value="BLL0132 PROTEIN"/>
    <property type="match status" value="1"/>
</dbReference>
<sequence length="366" mass="39976">MLSRRLSSITIFVSVFALRSAAAVVKRQQHNDAPTPGGDPWNGWSSLPDVTDATLYPTWSLGGDDDATIPLYLSADEDKPSITRAIIGLHGAWRDCWSNWNSVNNALYNLVDQNSTVDRTTISIMNPCFMAEKDVDAGAVSEGQLIWNDTTWISGHTNIGPDSLVDTVSSYDVVDRLVKHYQDTDAYPKLKTIVVMGHSAGAQQTQRYAAMRVSTKGDDSIHYWVANPGSFLWLSEDRPVPDDSCEGVDSYKYGLTDNFPAYSLADATELGRDGIVDRYFGRTVNYASGLEDNGAGDTRCQAITQGSTHLERGQNFEASIKDLNDGSLPSTQTVDYIEGVSHDGDGMMTSAQGMEKVRRPTFSACG</sequence>
<dbReference type="STRING" id="1314674.A0A0D7BT13"/>
<dbReference type="PANTHER" id="PTHR35560:SF3">
    <property type="entry name" value="PEPTIDASE S9 PROLYL OLIGOPEPTIDASE CATALYTIC DOMAIN-CONTAINING PROTEIN"/>
    <property type="match status" value="1"/>
</dbReference>
<dbReference type="SUPFAM" id="SSF53474">
    <property type="entry name" value="alpha/beta-Hydrolases"/>
    <property type="match status" value="1"/>
</dbReference>
<dbReference type="EMBL" id="KN880441">
    <property type="protein sequence ID" value="KIY72731.1"/>
    <property type="molecule type" value="Genomic_DNA"/>
</dbReference>
<name>A0A0D7BT13_9AGAR</name>
<proteinExistence type="predicted"/>
<dbReference type="Proteomes" id="UP000054007">
    <property type="component" value="Unassembled WGS sequence"/>
</dbReference>
<evidence type="ECO:0008006" key="4">
    <source>
        <dbReference type="Google" id="ProtNLM"/>
    </source>
</evidence>
<dbReference type="AlphaFoldDB" id="A0A0D7BT13"/>
<dbReference type="InterPro" id="IPR029058">
    <property type="entry name" value="AB_hydrolase_fold"/>
</dbReference>
<evidence type="ECO:0000313" key="3">
    <source>
        <dbReference type="Proteomes" id="UP000054007"/>
    </source>
</evidence>
<reference evidence="2 3" key="1">
    <citation type="journal article" date="2015" name="Fungal Genet. Biol.">
        <title>Evolution of novel wood decay mechanisms in Agaricales revealed by the genome sequences of Fistulina hepatica and Cylindrobasidium torrendii.</title>
        <authorList>
            <person name="Floudas D."/>
            <person name="Held B.W."/>
            <person name="Riley R."/>
            <person name="Nagy L.G."/>
            <person name="Koehler G."/>
            <person name="Ransdell A.S."/>
            <person name="Younus H."/>
            <person name="Chow J."/>
            <person name="Chiniquy J."/>
            <person name="Lipzen A."/>
            <person name="Tritt A."/>
            <person name="Sun H."/>
            <person name="Haridas S."/>
            <person name="LaButti K."/>
            <person name="Ohm R.A."/>
            <person name="Kues U."/>
            <person name="Blanchette R.A."/>
            <person name="Grigoriev I.V."/>
            <person name="Minto R.E."/>
            <person name="Hibbett D.S."/>
        </authorList>
    </citation>
    <scope>NUCLEOTIDE SEQUENCE [LARGE SCALE GENOMIC DNA]</scope>
    <source>
        <strain evidence="2 3">FP15055 ss-10</strain>
    </source>
</reference>
<dbReference type="OrthoDB" id="5985073at2759"/>
<keyword evidence="1" id="KW-0732">Signal</keyword>
<dbReference type="Gene3D" id="3.40.50.1820">
    <property type="entry name" value="alpha/beta hydrolase"/>
    <property type="match status" value="1"/>
</dbReference>